<dbReference type="AlphaFoldDB" id="A0A814SPH7"/>
<evidence type="ECO:0000256" key="1">
    <source>
        <dbReference type="SAM" id="MobiDB-lite"/>
    </source>
</evidence>
<comment type="caution">
    <text evidence="2">The sequence shown here is derived from an EMBL/GenBank/DDBJ whole genome shotgun (WGS) entry which is preliminary data.</text>
</comment>
<evidence type="ECO:0000313" key="2">
    <source>
        <dbReference type="EMBL" id="CAF1151054.1"/>
    </source>
</evidence>
<name>A0A814SPH7_9BILA</name>
<accession>A0A814SPH7</accession>
<organism evidence="2 3">
    <name type="scientific">Brachionus calyciflorus</name>
    <dbReference type="NCBI Taxonomy" id="104777"/>
    <lineage>
        <taxon>Eukaryota</taxon>
        <taxon>Metazoa</taxon>
        <taxon>Spiralia</taxon>
        <taxon>Gnathifera</taxon>
        <taxon>Rotifera</taxon>
        <taxon>Eurotatoria</taxon>
        <taxon>Monogononta</taxon>
        <taxon>Pseudotrocha</taxon>
        <taxon>Ploima</taxon>
        <taxon>Brachionidae</taxon>
        <taxon>Brachionus</taxon>
    </lineage>
</organism>
<gene>
    <name evidence="2" type="ORF">OXX778_LOCUS23290</name>
</gene>
<proteinExistence type="predicted"/>
<feature type="region of interest" description="Disordered" evidence="1">
    <location>
        <begin position="1"/>
        <end position="27"/>
    </location>
</feature>
<sequence>MQTNITIRISEHKKSSESSCCQHDSSTEHTMDYGNIEIIDKADTDMKLPIKELLHILKRKPSLNKQLNSQSNYEIKTLIIQAYPQHRKTSD</sequence>
<dbReference type="EMBL" id="CAJNOC010011937">
    <property type="protein sequence ID" value="CAF1151054.1"/>
    <property type="molecule type" value="Genomic_DNA"/>
</dbReference>
<protein>
    <submittedName>
        <fullName evidence="2">Uncharacterized protein</fullName>
    </submittedName>
</protein>
<keyword evidence="3" id="KW-1185">Reference proteome</keyword>
<reference evidence="2" key="1">
    <citation type="submission" date="2021-02" db="EMBL/GenBank/DDBJ databases">
        <authorList>
            <person name="Nowell W R."/>
        </authorList>
    </citation>
    <scope>NUCLEOTIDE SEQUENCE</scope>
    <source>
        <strain evidence="2">Ploen Becks lab</strain>
    </source>
</reference>
<dbReference type="Proteomes" id="UP000663879">
    <property type="component" value="Unassembled WGS sequence"/>
</dbReference>
<evidence type="ECO:0000313" key="3">
    <source>
        <dbReference type="Proteomes" id="UP000663879"/>
    </source>
</evidence>